<feature type="domain" description="Rho-GAP" evidence="18">
    <location>
        <begin position="1404"/>
        <end position="1595"/>
    </location>
</feature>
<dbReference type="GO" id="GO:0035556">
    <property type="term" value="P:intracellular signal transduction"/>
    <property type="evidence" value="ECO:0007669"/>
    <property type="project" value="InterPro"/>
</dbReference>
<dbReference type="GO" id="GO:0016459">
    <property type="term" value="C:myosin complex"/>
    <property type="evidence" value="ECO:0007669"/>
    <property type="project" value="UniProtKB-KW"/>
</dbReference>
<dbReference type="Pfam" id="PF00788">
    <property type="entry name" value="RA"/>
    <property type="match status" value="1"/>
</dbReference>
<keyword evidence="5" id="KW-0479">Metal-binding</keyword>
<dbReference type="SUPFAM" id="SSF54236">
    <property type="entry name" value="Ubiquitin-like"/>
    <property type="match status" value="1"/>
</dbReference>
<dbReference type="SMART" id="SM00324">
    <property type="entry name" value="RhoGAP"/>
    <property type="match status" value="1"/>
</dbReference>
<dbReference type="FunFam" id="3.40.850.10:FF:000008">
    <property type="entry name" value="Putative unconventional myosin-IXa"/>
    <property type="match status" value="1"/>
</dbReference>
<feature type="compositionally biased region" description="Basic residues" evidence="15">
    <location>
        <begin position="1077"/>
        <end position="1087"/>
    </location>
</feature>
<feature type="region of interest" description="Actin-binding" evidence="14">
    <location>
        <begin position="656"/>
        <end position="678"/>
    </location>
</feature>
<dbReference type="FunFam" id="1.10.10.820:FF:000001">
    <property type="entry name" value="Myosin heavy chain"/>
    <property type="match status" value="1"/>
</dbReference>
<dbReference type="CDD" id="cd01779">
    <property type="entry name" value="RA_Myosin-IX"/>
    <property type="match status" value="1"/>
</dbReference>
<feature type="compositionally biased region" description="Basic and acidic residues" evidence="15">
    <location>
        <begin position="911"/>
        <end position="931"/>
    </location>
</feature>
<dbReference type="PROSITE" id="PS50200">
    <property type="entry name" value="RA"/>
    <property type="match status" value="1"/>
</dbReference>
<organism evidence="20 21">
    <name type="scientific">Pinctada imbricata</name>
    <name type="common">Atlantic pearl-oyster</name>
    <name type="synonym">Pinctada martensii</name>
    <dbReference type="NCBI Taxonomy" id="66713"/>
    <lineage>
        <taxon>Eukaryota</taxon>
        <taxon>Metazoa</taxon>
        <taxon>Spiralia</taxon>
        <taxon>Lophotrochozoa</taxon>
        <taxon>Mollusca</taxon>
        <taxon>Bivalvia</taxon>
        <taxon>Autobranchia</taxon>
        <taxon>Pteriomorphia</taxon>
        <taxon>Pterioida</taxon>
        <taxon>Pterioidea</taxon>
        <taxon>Pteriidae</taxon>
        <taxon>Pinctada</taxon>
    </lineage>
</organism>
<dbReference type="GO" id="GO:0008270">
    <property type="term" value="F:zinc ion binding"/>
    <property type="evidence" value="ECO:0007669"/>
    <property type="project" value="UniProtKB-KW"/>
</dbReference>
<feature type="domain" description="Myosin motor" evidence="19">
    <location>
        <begin position="1"/>
        <end position="774"/>
    </location>
</feature>
<evidence type="ECO:0008006" key="22">
    <source>
        <dbReference type="Google" id="ProtNLM"/>
    </source>
</evidence>
<keyword evidence="4" id="KW-0963">Cytoplasm</keyword>
<dbReference type="Gene3D" id="1.20.5.4820">
    <property type="match status" value="1"/>
</dbReference>
<dbReference type="PANTHER" id="PTHR46184">
    <property type="entry name" value="UNCONVENTIONAL MYOSIN-IXB-LIKE PROTEIN"/>
    <property type="match status" value="1"/>
</dbReference>
<dbReference type="SUPFAM" id="SSF57889">
    <property type="entry name" value="Cysteine-rich domain"/>
    <property type="match status" value="1"/>
</dbReference>
<keyword evidence="6" id="KW-0547">Nucleotide-binding</keyword>
<dbReference type="InterPro" id="IPR036961">
    <property type="entry name" value="Kinesin_motor_dom_sf"/>
</dbReference>
<feature type="compositionally biased region" description="Basic and acidic residues" evidence="15">
    <location>
        <begin position="1138"/>
        <end position="1158"/>
    </location>
</feature>
<name>A0AA89BV84_PINIB</name>
<dbReference type="GO" id="GO:0005884">
    <property type="term" value="C:actin filament"/>
    <property type="evidence" value="ECO:0007669"/>
    <property type="project" value="TreeGrafter"/>
</dbReference>
<dbReference type="Pfam" id="PF00063">
    <property type="entry name" value="Myosin_head"/>
    <property type="match status" value="2"/>
</dbReference>
<dbReference type="InterPro" id="IPR000048">
    <property type="entry name" value="IQ_motif_EF-hand-BS"/>
</dbReference>
<protein>
    <recommendedName>
        <fullName evidence="22">Unconventional myosin-IXb</fullName>
    </recommendedName>
</protein>
<feature type="region of interest" description="Disordered" evidence="15">
    <location>
        <begin position="569"/>
        <end position="595"/>
    </location>
</feature>
<feature type="region of interest" description="Disordered" evidence="15">
    <location>
        <begin position="1309"/>
        <end position="1328"/>
    </location>
</feature>
<dbReference type="Proteomes" id="UP001186944">
    <property type="component" value="Unassembled WGS sequence"/>
</dbReference>
<comment type="caution">
    <text evidence="20">The sequence shown here is derived from an EMBL/GenBank/DDBJ whole genome shotgun (WGS) entry which is preliminary data.</text>
</comment>
<dbReference type="InterPro" id="IPR002219">
    <property type="entry name" value="PKC_DAG/PE"/>
</dbReference>
<evidence type="ECO:0000259" key="16">
    <source>
        <dbReference type="PROSITE" id="PS50081"/>
    </source>
</evidence>
<dbReference type="Gene3D" id="1.20.58.530">
    <property type="match status" value="2"/>
</dbReference>
<dbReference type="Gene3D" id="1.20.5.190">
    <property type="match status" value="1"/>
</dbReference>
<comment type="similarity">
    <text evidence="2 14">Belongs to the TRAFAC class myosin-kinesin ATPase superfamily. Myosin family.</text>
</comment>
<keyword evidence="12" id="KW-0505">Motor protein</keyword>
<feature type="compositionally biased region" description="Basic and acidic residues" evidence="15">
    <location>
        <begin position="1168"/>
        <end position="1178"/>
    </location>
</feature>
<feature type="compositionally biased region" description="Basic and acidic residues" evidence="15">
    <location>
        <begin position="1315"/>
        <end position="1325"/>
    </location>
</feature>
<evidence type="ECO:0000256" key="14">
    <source>
        <dbReference type="PROSITE-ProRule" id="PRU00782"/>
    </source>
</evidence>
<evidence type="ECO:0000256" key="9">
    <source>
        <dbReference type="ARBA" id="ARBA00022840"/>
    </source>
</evidence>
<dbReference type="Gene3D" id="1.10.555.10">
    <property type="entry name" value="Rho GTPase activation protein"/>
    <property type="match status" value="1"/>
</dbReference>
<dbReference type="Gene3D" id="3.10.20.90">
    <property type="entry name" value="Phosphatidylinositol 3-kinase Catalytic Subunit, Chain A, domain 1"/>
    <property type="match status" value="1"/>
</dbReference>
<dbReference type="InterPro" id="IPR029071">
    <property type="entry name" value="Ubiquitin-like_domsf"/>
</dbReference>
<dbReference type="EMBL" id="VSWD01000007">
    <property type="protein sequence ID" value="KAK3097318.1"/>
    <property type="molecule type" value="Genomic_DNA"/>
</dbReference>
<dbReference type="PANTHER" id="PTHR46184:SF5">
    <property type="entry name" value="UNCONVENTIONAL MYOSIN-IXA-LIKE"/>
    <property type="match status" value="1"/>
</dbReference>
<evidence type="ECO:0000256" key="13">
    <source>
        <dbReference type="ARBA" id="ARBA00023203"/>
    </source>
</evidence>
<keyword evidence="10" id="KW-0175">Coiled coil</keyword>
<dbReference type="SMART" id="SM00314">
    <property type="entry name" value="RA"/>
    <property type="match status" value="1"/>
</dbReference>
<dbReference type="InterPro" id="IPR046349">
    <property type="entry name" value="C1-like_sf"/>
</dbReference>
<evidence type="ECO:0000256" key="4">
    <source>
        <dbReference type="ARBA" id="ARBA00022490"/>
    </source>
</evidence>
<dbReference type="Gene3D" id="1.20.120.720">
    <property type="entry name" value="Myosin VI head, motor domain, U50 subdomain"/>
    <property type="match status" value="1"/>
</dbReference>
<evidence type="ECO:0000256" key="6">
    <source>
        <dbReference type="ARBA" id="ARBA00022741"/>
    </source>
</evidence>
<evidence type="ECO:0000256" key="10">
    <source>
        <dbReference type="ARBA" id="ARBA00023054"/>
    </source>
</evidence>
<feature type="compositionally biased region" description="Acidic residues" evidence="15">
    <location>
        <begin position="1645"/>
        <end position="1654"/>
    </location>
</feature>
<feature type="compositionally biased region" description="Basic and acidic residues" evidence="15">
    <location>
        <begin position="1043"/>
        <end position="1063"/>
    </location>
</feature>
<dbReference type="Gene3D" id="3.30.60.20">
    <property type="match status" value="1"/>
</dbReference>
<feature type="domain" description="Ras-associating" evidence="17">
    <location>
        <begin position="4"/>
        <end position="106"/>
    </location>
</feature>
<keyword evidence="21" id="KW-1185">Reference proteome</keyword>
<feature type="region of interest" description="Disordered" evidence="15">
    <location>
        <begin position="999"/>
        <end position="1184"/>
    </location>
</feature>
<dbReference type="Pfam" id="PF00612">
    <property type="entry name" value="IQ"/>
    <property type="match status" value="2"/>
</dbReference>
<evidence type="ECO:0000256" key="11">
    <source>
        <dbReference type="ARBA" id="ARBA00023123"/>
    </source>
</evidence>
<feature type="region of interest" description="Disordered" evidence="15">
    <location>
        <begin position="889"/>
        <end position="966"/>
    </location>
</feature>
<dbReference type="SMART" id="SM00242">
    <property type="entry name" value="MYSc"/>
    <property type="match status" value="1"/>
</dbReference>
<dbReference type="InterPro" id="IPR027417">
    <property type="entry name" value="P-loop_NTPase"/>
</dbReference>
<dbReference type="InterPro" id="IPR008936">
    <property type="entry name" value="Rho_GTPase_activation_prot"/>
</dbReference>
<keyword evidence="3" id="KW-0343">GTPase activation</keyword>
<sequence>MSMETYMVRVYPGPLCFDCDFTAIEAEKATTSFEIIDTAVSKLRLGDPEKYELAEVLSSGGQLCKERRLEPTENPVRIMLLWPKNNLDNHGLGVANYKFFLRKKDLDCVNRTSSWRAFGNAKTIHNNNSSRFGKFIQVNYKENGMVHGAIVEKYLLEKSRIVSQARNERNYHVFYYLLAGAEEQERETLHLGKPEDFRYLNNSGCFTLEGEDEIHEFARLKQSMEMVGFSSVTQKRIFSVMSAVLHLGNVEFRKKGDQHHDDSVSVKNEDTIKVISEILKVKEKTLTEALTQKRATAGDETVVMNYRMHEATAIRDAMAKCLYGALFDWIVLKVNQALLAKRHNSEHQGNSIGVLDIFGFEDFNNKNSFEQFCINYANEHLQYYFNQHIFKFEQEEYEKEGIQWKNIEFIDNTGCLELFSKRPHGLFSLLDEECSFPGATNETLLTKFHQNHRNELYYQAPQLKEEAFVVVHYAGKVKYNVKDFREKNSDLVRQDIVSVLKSSNLSFVRELMGVDPVAVLRWSIVKTLLKSVFAFIAAGRRFRSNDGLKPTVVHKNRKNSDITLHESLTNNENLLNAPPPSRSPRRRTLSPLHEIPSNQNDGRVTYFGYDDDDNLFIDLTAGEGLSQDELRKIHRAQRLLKNKSFRPKPKPPTWSLTKLMSTLQQANPFFVRCIKSNAEKEPCHFDDLLVMKQLRYTGMLATVKIRQSGYNYRLLFEEFTQLYKILLPNGLQSSKDDVVLFLKTMNLNHDNYQIGCTKVFLRESEKIRLDEALHTAIMQRVVRVQRWFKTILERRHFTQVRKSVQTLQTCIRTFLAKVKLKRRLREVRSAVIIQRCVRGYVQRRKYLCIVNAILLIQSWFRGHTTRKEYKELLAAERKRLAEEAEKRQRQLEEIQSSNSDEGVLTTGSSAEKLDSLEGKHRSDSDSGIHEDSEPDTIETSMKEDSIDGVPSTPSSPSVALLEQPTITLPEEEFSHLAQSRVSDLAKTFQKKVDEQFTNIPKSLYIEHSSENRSKRPKPPPAPLAKQESFSDLEPSTPSPLKMSPDKLKSIEESLQKNKDHLKEPSSPVGDFSQAHKSPFRMARRHFRNFVVGKSRQKKESADDSDEEQEAPSPRRPHHLGIQVLPTGPPDGPGSPKSPVEKKASITDDMRSSTEDLKERRHKKRKRREDKTSVSEKKSVSPTRGNWNLSKTALWEYPADLIITDLQELVNLDSFIYKKHHEYQKNCKNDTIFDIVFKKSLGDFHKEIQATIAIEAQKGEMSIPYQNLLAKFAHTLEAEVKSQGTNASFPVTMGVNAFRGFLDEFIKHHKKKEKEKKKPDNKNVKREHAKKKKDVFEYMKHKYTQVQFNIPTFCEYCTNIIWLMEKGSVCQVCKYTCHKKCVTKSTIPCKGAQKSQNPGSRVFGAPLQSLVSESAKIPLIVERLIEKIELQGMYTVGIYRKSGAAAKVKELKQNIDNGSDDLSNPDILAYPIHVLTSLLKMFFRDLPEPLLTFECYDDFIRTSEIQDVKERVQSIYAVIEKLPKPNHDVFERLIYHLARVAYHESVNKMSPNGLAIIFAPALLRTNKKLQAQDSLNQVPRQTRVVEQIIEEQLGKLKEVLHDLSALETAEATAADRLSVVRNSIRAKSPVRSTPDTAIKESIPEDSIGDMEEAEEEERALSSHLLSIRKERENLTSNLPSLECRHHSSDDDGLSTDGMDSVYDTAEEDNTEEYALTFDLPVSPPSQLTHLTKSRVSSSPSKKPPSKYQSILLRLASTESSELEEMDQLGDCVDSSDLPSSIRTIHAREPSWEDNKYVSMPQLQNIGEDEDEIMV</sequence>
<evidence type="ECO:0000256" key="12">
    <source>
        <dbReference type="ARBA" id="ARBA00023175"/>
    </source>
</evidence>
<evidence type="ECO:0000256" key="15">
    <source>
        <dbReference type="SAM" id="MobiDB-lite"/>
    </source>
</evidence>
<feature type="domain" description="Phorbol-ester/DAG-type" evidence="16">
    <location>
        <begin position="1339"/>
        <end position="1388"/>
    </location>
</feature>
<dbReference type="SMART" id="SM00109">
    <property type="entry name" value="C1"/>
    <property type="match status" value="1"/>
</dbReference>
<dbReference type="PROSITE" id="PS51456">
    <property type="entry name" value="MYOSIN_MOTOR"/>
    <property type="match status" value="1"/>
</dbReference>
<dbReference type="SUPFAM" id="SSF48350">
    <property type="entry name" value="GTPase activation domain, GAP"/>
    <property type="match status" value="1"/>
</dbReference>
<dbReference type="Pfam" id="PF00130">
    <property type="entry name" value="C1_1"/>
    <property type="match status" value="1"/>
</dbReference>
<dbReference type="CDD" id="cd20818">
    <property type="entry name" value="C1_Myosin-IX"/>
    <property type="match status" value="1"/>
</dbReference>
<comment type="subcellular location">
    <subcellularLocation>
        <location evidence="1">Cytoplasm</location>
    </subcellularLocation>
</comment>
<keyword evidence="9" id="KW-0067">ATP-binding</keyword>
<gene>
    <name evidence="20" type="ORF">FSP39_008592</name>
</gene>
<evidence type="ECO:0000259" key="17">
    <source>
        <dbReference type="PROSITE" id="PS50200"/>
    </source>
</evidence>
<dbReference type="GO" id="GO:0000146">
    <property type="term" value="F:microfilament motor activity"/>
    <property type="evidence" value="ECO:0007669"/>
    <property type="project" value="InterPro"/>
</dbReference>
<dbReference type="GO" id="GO:0005096">
    <property type="term" value="F:GTPase activator activity"/>
    <property type="evidence" value="ECO:0007669"/>
    <property type="project" value="UniProtKB-KW"/>
</dbReference>
<dbReference type="Pfam" id="PF00620">
    <property type="entry name" value="RhoGAP"/>
    <property type="match status" value="1"/>
</dbReference>
<feature type="region of interest" description="Disordered" evidence="15">
    <location>
        <begin position="1677"/>
        <end position="1700"/>
    </location>
</feature>
<evidence type="ECO:0000259" key="18">
    <source>
        <dbReference type="PROSITE" id="PS50238"/>
    </source>
</evidence>
<feature type="compositionally biased region" description="Polar residues" evidence="15">
    <location>
        <begin position="1723"/>
        <end position="1734"/>
    </location>
</feature>
<feature type="region of interest" description="Disordered" evidence="15">
    <location>
        <begin position="1716"/>
        <end position="1746"/>
    </location>
</feature>
<dbReference type="PROSITE" id="PS50096">
    <property type="entry name" value="IQ"/>
    <property type="match status" value="3"/>
</dbReference>
<dbReference type="InterPro" id="IPR001609">
    <property type="entry name" value="Myosin_head_motor_dom-like"/>
</dbReference>
<evidence type="ECO:0000256" key="1">
    <source>
        <dbReference type="ARBA" id="ARBA00004496"/>
    </source>
</evidence>
<evidence type="ECO:0000313" key="20">
    <source>
        <dbReference type="EMBL" id="KAK3097318.1"/>
    </source>
</evidence>
<accession>A0AA89BV84</accession>
<comment type="caution">
    <text evidence="14">Lacks conserved residue(s) required for the propagation of feature annotation.</text>
</comment>
<dbReference type="FunFam" id="1.20.58.530:FF:000005">
    <property type="entry name" value="unconventional myosin-IXa isoform X1"/>
    <property type="match status" value="1"/>
</dbReference>
<evidence type="ECO:0000256" key="5">
    <source>
        <dbReference type="ARBA" id="ARBA00022723"/>
    </source>
</evidence>
<dbReference type="CDD" id="cd23767">
    <property type="entry name" value="IQCD"/>
    <property type="match status" value="1"/>
</dbReference>
<evidence type="ECO:0000256" key="2">
    <source>
        <dbReference type="ARBA" id="ARBA00008314"/>
    </source>
</evidence>
<proteinExistence type="inferred from homology"/>
<dbReference type="PROSITE" id="PS50238">
    <property type="entry name" value="RHOGAP"/>
    <property type="match status" value="1"/>
</dbReference>
<evidence type="ECO:0000313" key="21">
    <source>
        <dbReference type="Proteomes" id="UP001186944"/>
    </source>
</evidence>
<keyword evidence="7" id="KW-0863">Zinc-finger</keyword>
<keyword evidence="8" id="KW-0862">Zinc</keyword>
<evidence type="ECO:0000259" key="19">
    <source>
        <dbReference type="PROSITE" id="PS51456"/>
    </source>
</evidence>
<feature type="compositionally biased region" description="Polar residues" evidence="15">
    <location>
        <begin position="893"/>
        <end position="909"/>
    </location>
</feature>
<keyword evidence="11 14" id="KW-0518">Myosin</keyword>
<dbReference type="PROSITE" id="PS50081">
    <property type="entry name" value="ZF_DAG_PE_2"/>
    <property type="match status" value="1"/>
</dbReference>
<dbReference type="SUPFAM" id="SSF52540">
    <property type="entry name" value="P-loop containing nucleoside triphosphate hydrolases"/>
    <property type="match status" value="2"/>
</dbReference>
<dbReference type="SMART" id="SM00015">
    <property type="entry name" value="IQ"/>
    <property type="match status" value="3"/>
</dbReference>
<feature type="region of interest" description="Disordered" evidence="15">
    <location>
        <begin position="1627"/>
        <end position="1654"/>
    </location>
</feature>
<dbReference type="GO" id="GO:0005737">
    <property type="term" value="C:cytoplasm"/>
    <property type="evidence" value="ECO:0007669"/>
    <property type="project" value="UniProtKB-SubCell"/>
</dbReference>
<keyword evidence="13 14" id="KW-0009">Actin-binding</keyword>
<dbReference type="InterPro" id="IPR000159">
    <property type="entry name" value="RA_dom"/>
</dbReference>
<reference evidence="20" key="1">
    <citation type="submission" date="2019-08" db="EMBL/GenBank/DDBJ databases">
        <title>The improved chromosome-level genome for the pearl oyster Pinctada fucata martensii using PacBio sequencing and Hi-C.</title>
        <authorList>
            <person name="Zheng Z."/>
        </authorList>
    </citation>
    <scope>NUCLEOTIDE SEQUENCE</scope>
    <source>
        <strain evidence="20">ZZ-2019</strain>
        <tissue evidence="20">Adductor muscle</tissue>
    </source>
</reference>
<evidence type="ECO:0000256" key="7">
    <source>
        <dbReference type="ARBA" id="ARBA00022771"/>
    </source>
</evidence>
<evidence type="ECO:0000256" key="8">
    <source>
        <dbReference type="ARBA" id="ARBA00022833"/>
    </source>
</evidence>
<dbReference type="PROSITE" id="PS00479">
    <property type="entry name" value="ZF_DAG_PE_1"/>
    <property type="match status" value="1"/>
</dbReference>
<dbReference type="InterPro" id="IPR046987">
    <property type="entry name" value="Myo9"/>
</dbReference>
<evidence type="ECO:0000256" key="3">
    <source>
        <dbReference type="ARBA" id="ARBA00022468"/>
    </source>
</evidence>
<dbReference type="InterPro" id="IPR000198">
    <property type="entry name" value="RhoGAP_dom"/>
</dbReference>
<dbReference type="PRINTS" id="PR00193">
    <property type="entry name" value="MYOSINHEAVY"/>
</dbReference>
<dbReference type="Gene3D" id="3.40.850.10">
    <property type="entry name" value="Kinesin motor domain"/>
    <property type="match status" value="2"/>
</dbReference>
<dbReference type="GO" id="GO:0051015">
    <property type="term" value="F:actin filament binding"/>
    <property type="evidence" value="ECO:0007669"/>
    <property type="project" value="TreeGrafter"/>
</dbReference>
<dbReference type="GO" id="GO:0005524">
    <property type="term" value="F:ATP binding"/>
    <property type="evidence" value="ECO:0007669"/>
    <property type="project" value="UniProtKB-KW"/>
</dbReference>
<dbReference type="Gene3D" id="1.10.10.820">
    <property type="match status" value="1"/>
</dbReference>